<accession>A0A0U1L1K0</accession>
<name>A0A0U1L1K0_9FIRM</name>
<gene>
    <name evidence="1" type="ORF">SpAn4DRAFT_5192</name>
</gene>
<evidence type="ECO:0000313" key="2">
    <source>
        <dbReference type="Proteomes" id="UP000049855"/>
    </source>
</evidence>
<dbReference type="Proteomes" id="UP000049855">
    <property type="component" value="Unassembled WGS sequence"/>
</dbReference>
<dbReference type="AlphaFoldDB" id="A0A0U1L1K0"/>
<evidence type="ECO:0000313" key="1">
    <source>
        <dbReference type="EMBL" id="CQR73531.1"/>
    </source>
</evidence>
<sequence length="48" mass="5428">MQRGEFGPDLIQELSRKWKIPANFMFIGSPNGEFTYSLAELGGVRLII</sequence>
<proteinExistence type="predicted"/>
<reference evidence="2" key="1">
    <citation type="submission" date="2015-03" db="EMBL/GenBank/DDBJ databases">
        <authorList>
            <person name="Nijsse Bart"/>
        </authorList>
    </citation>
    <scope>NUCLEOTIDE SEQUENCE [LARGE SCALE GENOMIC DNA]</scope>
</reference>
<organism evidence="1 2">
    <name type="scientific">Sporomusa ovata</name>
    <dbReference type="NCBI Taxonomy" id="2378"/>
    <lineage>
        <taxon>Bacteria</taxon>
        <taxon>Bacillati</taxon>
        <taxon>Bacillota</taxon>
        <taxon>Negativicutes</taxon>
        <taxon>Selenomonadales</taxon>
        <taxon>Sporomusaceae</taxon>
        <taxon>Sporomusa</taxon>
    </lineage>
</organism>
<keyword evidence="2" id="KW-1185">Reference proteome</keyword>
<protein>
    <submittedName>
        <fullName evidence="1">Amino acid permease</fullName>
    </submittedName>
</protein>
<dbReference type="EMBL" id="CTRP01000013">
    <property type="protein sequence ID" value="CQR73531.1"/>
    <property type="molecule type" value="Genomic_DNA"/>
</dbReference>